<evidence type="ECO:0000256" key="11">
    <source>
        <dbReference type="SAM" id="Phobius"/>
    </source>
</evidence>
<feature type="transmembrane region" description="Helical" evidence="11">
    <location>
        <begin position="215"/>
        <end position="233"/>
    </location>
</feature>
<dbReference type="Proteomes" id="UP001454036">
    <property type="component" value="Unassembled WGS sequence"/>
</dbReference>
<keyword evidence="7 11" id="KW-0472">Membrane</keyword>
<sequence>MTTSLFPTHQPLYTQKSSLYDHKFNYFKNPNKPFNTQIIHSHNSTSSFNILHNNNNFLPNGYKKYSLYDHKLKKNKFFLNGFLELNKMNFFSKYTKKVGALSIQNGFLDLNKSNCFLKYSIKMGSLSFNGFLDLNKDKVFWKKIGAFSSNGDKGQLRESSFGEFITSERVKVVAMLALALALCNADRVVMSVAIVPLSLANNWRQSFGGVVQSSFLWGYLISPVAGGTLVDFYGGKIVMAWGVALWSLATFLTPWAAETSLWALLAVRMLLGIAEGVALPCMNNMIAKWFPQTERSRAVGLAMAGFQLGSAIGLTLSPILMSQGGIFGPFVIFGLSGFLWLLVWISATSSTPERSRQISEYELQYIQKGDLVHSAVQKKIQKSKAIPPFRLLLSKLPTWSIIVANSMHSWGFFVILSWMPIYFKSIYHVDLRQAAWFSAVPWSMMALVGYFAGVLSDMMIQRGISVTSTRKIMQSIGFIGPGMALIGLTMASSPVVASAWLTLAVGLKSFSHCGFLVNLQEIAPEYSGVLHGLSNTAGTLAAIIGTVGAGFFVELVGSFKGFLLLTSLLYFSAAMFWNTFSTGERVNFD</sequence>
<dbReference type="FunFam" id="1.20.1250.20:FF:000131">
    <property type="entry name" value="Probable anion transporter 3, chloroplastic"/>
    <property type="match status" value="1"/>
</dbReference>
<dbReference type="GO" id="GO:0005315">
    <property type="term" value="F:phosphate transmembrane transporter activity"/>
    <property type="evidence" value="ECO:0007669"/>
    <property type="project" value="UniProtKB-ARBA"/>
</dbReference>
<feature type="transmembrane region" description="Helical" evidence="11">
    <location>
        <begin position="326"/>
        <end position="347"/>
    </location>
</feature>
<name>A0AAV3QUY1_LITER</name>
<dbReference type="PANTHER" id="PTHR11662">
    <property type="entry name" value="SOLUTE CARRIER FAMILY 17"/>
    <property type="match status" value="1"/>
</dbReference>
<keyword evidence="5" id="KW-0809">Transit peptide</keyword>
<evidence type="ECO:0000256" key="4">
    <source>
        <dbReference type="ARBA" id="ARBA00022692"/>
    </source>
</evidence>
<comment type="subcellular location">
    <subcellularLocation>
        <location evidence="1">Plastid</location>
        <location evidence="1">Chloroplast membrane</location>
        <topology evidence="1">Multi-pass membrane protein</topology>
    </subcellularLocation>
</comment>
<evidence type="ECO:0000313" key="13">
    <source>
        <dbReference type="EMBL" id="GAA0167917.1"/>
    </source>
</evidence>
<reference evidence="13 14" key="1">
    <citation type="submission" date="2024-01" db="EMBL/GenBank/DDBJ databases">
        <title>The complete chloroplast genome sequence of Lithospermum erythrorhizon: insights into the phylogenetic relationship among Boraginaceae species and the maternal lineages of purple gromwells.</title>
        <authorList>
            <person name="Okada T."/>
            <person name="Watanabe K."/>
        </authorList>
    </citation>
    <scope>NUCLEOTIDE SEQUENCE [LARGE SCALE GENOMIC DNA]</scope>
</reference>
<evidence type="ECO:0000256" key="6">
    <source>
        <dbReference type="ARBA" id="ARBA00022989"/>
    </source>
</evidence>
<keyword evidence="2" id="KW-0150">Chloroplast</keyword>
<evidence type="ECO:0000256" key="5">
    <source>
        <dbReference type="ARBA" id="ARBA00022946"/>
    </source>
</evidence>
<dbReference type="GO" id="GO:0031969">
    <property type="term" value="C:chloroplast membrane"/>
    <property type="evidence" value="ECO:0007669"/>
    <property type="project" value="UniProtKB-SubCell"/>
</dbReference>
<protein>
    <submittedName>
        <fullName evidence="13">Secondary carrier transporter</fullName>
    </submittedName>
</protein>
<evidence type="ECO:0000256" key="3">
    <source>
        <dbReference type="ARBA" id="ARBA00022640"/>
    </source>
</evidence>
<keyword evidence="14" id="KW-1185">Reference proteome</keyword>
<feature type="transmembrane region" description="Helical" evidence="11">
    <location>
        <begin position="476"/>
        <end position="501"/>
    </location>
</feature>
<dbReference type="FunFam" id="1.20.1250.20:FF:000142">
    <property type="entry name" value="probable anion transporter 3, chloroplastic"/>
    <property type="match status" value="1"/>
</dbReference>
<evidence type="ECO:0000259" key="12">
    <source>
        <dbReference type="PROSITE" id="PS50850"/>
    </source>
</evidence>
<accession>A0AAV3QUY1</accession>
<feature type="transmembrane region" description="Helical" evidence="11">
    <location>
        <begin position="562"/>
        <end position="580"/>
    </location>
</feature>
<dbReference type="EMBL" id="BAABME010023380">
    <property type="protein sequence ID" value="GAA0167917.1"/>
    <property type="molecule type" value="Genomic_DNA"/>
</dbReference>
<evidence type="ECO:0000256" key="2">
    <source>
        <dbReference type="ARBA" id="ARBA00022528"/>
    </source>
</evidence>
<keyword evidence="4 11" id="KW-0812">Transmembrane</keyword>
<dbReference type="Pfam" id="PF07690">
    <property type="entry name" value="MFS_1"/>
    <property type="match status" value="1"/>
</dbReference>
<comment type="caution">
    <text evidence="13">The sequence shown here is derived from an EMBL/GenBank/DDBJ whole genome shotgun (WGS) entry which is preliminary data.</text>
</comment>
<feature type="domain" description="Major facilitator superfamily (MFS) profile" evidence="12">
    <location>
        <begin position="172"/>
        <end position="584"/>
    </location>
</feature>
<evidence type="ECO:0000256" key="7">
    <source>
        <dbReference type="ARBA" id="ARBA00023136"/>
    </source>
</evidence>
<feature type="transmembrane region" description="Helical" evidence="11">
    <location>
        <begin position="263"/>
        <end position="286"/>
    </location>
</feature>
<comment type="similarity">
    <text evidence="9">Belongs to the major facilitator superfamily. Phosphate:H(+) symporter (TC 2.A.1.9) family.</text>
</comment>
<feature type="transmembrane region" description="Helical" evidence="11">
    <location>
        <begin position="238"/>
        <end position="257"/>
    </location>
</feature>
<feature type="transmembrane region" description="Helical" evidence="11">
    <location>
        <begin position="536"/>
        <end position="555"/>
    </location>
</feature>
<feature type="transmembrane region" description="Helical" evidence="11">
    <location>
        <begin position="435"/>
        <end position="455"/>
    </location>
</feature>
<dbReference type="InterPro" id="IPR036259">
    <property type="entry name" value="MFS_trans_sf"/>
</dbReference>
<keyword evidence="6 11" id="KW-1133">Transmembrane helix</keyword>
<dbReference type="AlphaFoldDB" id="A0AAV3QUY1"/>
<evidence type="ECO:0000256" key="10">
    <source>
        <dbReference type="ARBA" id="ARBA00054913"/>
    </source>
</evidence>
<dbReference type="PANTHER" id="PTHR11662:SF424">
    <property type="entry name" value="ANION TRANSPORTER 4, CHLOROPLASTIC-RELATED"/>
    <property type="match status" value="1"/>
</dbReference>
<dbReference type="InterPro" id="IPR011701">
    <property type="entry name" value="MFS"/>
</dbReference>
<dbReference type="SUPFAM" id="SSF103473">
    <property type="entry name" value="MFS general substrate transporter"/>
    <property type="match status" value="1"/>
</dbReference>
<gene>
    <name evidence="13" type="ORF">LIER_40464</name>
</gene>
<dbReference type="CDD" id="cd17380">
    <property type="entry name" value="MFS_SLC17A9_like"/>
    <property type="match status" value="1"/>
</dbReference>
<feature type="transmembrane region" description="Helical" evidence="11">
    <location>
        <begin position="399"/>
        <end position="423"/>
    </location>
</feature>
<comment type="similarity">
    <text evidence="8">Belongs to the major facilitator superfamily. Sodium/anion cotransporter (TC 2.A.1.14) family.</text>
</comment>
<proteinExistence type="inferred from homology"/>
<evidence type="ECO:0000256" key="9">
    <source>
        <dbReference type="ARBA" id="ARBA00044504"/>
    </source>
</evidence>
<evidence type="ECO:0000256" key="1">
    <source>
        <dbReference type="ARBA" id="ARBA00004508"/>
    </source>
</evidence>
<evidence type="ECO:0000313" key="14">
    <source>
        <dbReference type="Proteomes" id="UP001454036"/>
    </source>
</evidence>
<organism evidence="13 14">
    <name type="scientific">Lithospermum erythrorhizon</name>
    <name type="common">Purple gromwell</name>
    <name type="synonym">Lithospermum officinale var. erythrorhizon</name>
    <dbReference type="NCBI Taxonomy" id="34254"/>
    <lineage>
        <taxon>Eukaryota</taxon>
        <taxon>Viridiplantae</taxon>
        <taxon>Streptophyta</taxon>
        <taxon>Embryophyta</taxon>
        <taxon>Tracheophyta</taxon>
        <taxon>Spermatophyta</taxon>
        <taxon>Magnoliopsida</taxon>
        <taxon>eudicotyledons</taxon>
        <taxon>Gunneridae</taxon>
        <taxon>Pentapetalae</taxon>
        <taxon>asterids</taxon>
        <taxon>lamiids</taxon>
        <taxon>Boraginales</taxon>
        <taxon>Boraginaceae</taxon>
        <taxon>Boraginoideae</taxon>
        <taxon>Lithospermeae</taxon>
        <taxon>Lithospermum</taxon>
    </lineage>
</organism>
<feature type="transmembrane region" description="Helical" evidence="11">
    <location>
        <begin position="298"/>
        <end position="320"/>
    </location>
</feature>
<dbReference type="InterPro" id="IPR050382">
    <property type="entry name" value="MFS_Na/Anion_cotransporter"/>
</dbReference>
<dbReference type="Gene3D" id="1.20.1250.20">
    <property type="entry name" value="MFS general substrate transporter like domains"/>
    <property type="match status" value="2"/>
</dbReference>
<dbReference type="PROSITE" id="PS50850">
    <property type="entry name" value="MFS"/>
    <property type="match status" value="1"/>
</dbReference>
<dbReference type="InterPro" id="IPR044777">
    <property type="entry name" value="SLC17A9-like"/>
</dbReference>
<evidence type="ECO:0000256" key="8">
    <source>
        <dbReference type="ARBA" id="ARBA00024362"/>
    </source>
</evidence>
<keyword evidence="3" id="KW-0934">Plastid</keyword>
<dbReference type="InterPro" id="IPR020846">
    <property type="entry name" value="MFS_dom"/>
</dbReference>
<comment type="function">
    <text evidence="10">Inorganic phosphate and probable anion transporter.</text>
</comment>